<evidence type="ECO:0000256" key="4">
    <source>
        <dbReference type="ARBA" id="ARBA00022827"/>
    </source>
</evidence>
<evidence type="ECO:0000256" key="5">
    <source>
        <dbReference type="ARBA" id="ARBA00023002"/>
    </source>
</evidence>
<protein>
    <submittedName>
        <fullName evidence="8">FAD-binding protein</fullName>
    </submittedName>
</protein>
<reference evidence="8 9" key="1">
    <citation type="submission" date="2018-08" db="EMBL/GenBank/DDBJ databases">
        <title>Actinomadura spongicola sp. nov., isolated from marine sponge Leucetta chagosensis.</title>
        <authorList>
            <person name="Li L."/>
            <person name="Lin H.W."/>
        </authorList>
    </citation>
    <scope>NUCLEOTIDE SEQUENCE [LARGE SCALE GENOMIC DNA]</scope>
    <source>
        <strain evidence="8 9">LHW52907</strain>
    </source>
</reference>
<dbReference type="Pfam" id="PF08031">
    <property type="entry name" value="BBE"/>
    <property type="match status" value="1"/>
</dbReference>
<dbReference type="InterPro" id="IPR006094">
    <property type="entry name" value="Oxid_FAD_bind_N"/>
</dbReference>
<dbReference type="InterPro" id="IPR016169">
    <property type="entry name" value="FAD-bd_PCMH_sub2"/>
</dbReference>
<keyword evidence="5" id="KW-0560">Oxidoreductase</keyword>
<organism evidence="8 9">
    <name type="scientific">Actinomadura spongiicola</name>
    <dbReference type="NCBI Taxonomy" id="2303421"/>
    <lineage>
        <taxon>Bacteria</taxon>
        <taxon>Bacillati</taxon>
        <taxon>Actinomycetota</taxon>
        <taxon>Actinomycetes</taxon>
        <taxon>Streptosporangiales</taxon>
        <taxon>Thermomonosporaceae</taxon>
        <taxon>Actinomadura</taxon>
    </lineage>
</organism>
<feature type="region of interest" description="Disordered" evidence="6">
    <location>
        <begin position="1"/>
        <end position="27"/>
    </location>
</feature>
<accession>A0A372G9U2</accession>
<keyword evidence="4" id="KW-0274">FAD</keyword>
<evidence type="ECO:0000259" key="7">
    <source>
        <dbReference type="PROSITE" id="PS51387"/>
    </source>
</evidence>
<dbReference type="Pfam" id="PF01565">
    <property type="entry name" value="FAD_binding_4"/>
    <property type="match status" value="1"/>
</dbReference>
<dbReference type="PROSITE" id="PS51318">
    <property type="entry name" value="TAT"/>
    <property type="match status" value="1"/>
</dbReference>
<dbReference type="InterPro" id="IPR012951">
    <property type="entry name" value="BBE"/>
</dbReference>
<dbReference type="InterPro" id="IPR006311">
    <property type="entry name" value="TAT_signal"/>
</dbReference>
<evidence type="ECO:0000313" key="8">
    <source>
        <dbReference type="EMBL" id="RFS82107.1"/>
    </source>
</evidence>
<proteinExistence type="inferred from homology"/>
<dbReference type="InterPro" id="IPR050416">
    <property type="entry name" value="FAD-linked_Oxidoreductase"/>
</dbReference>
<comment type="similarity">
    <text evidence="2">Belongs to the oxygen-dependent FAD-linked oxidoreductase family.</text>
</comment>
<dbReference type="GO" id="GO:0016491">
    <property type="term" value="F:oxidoreductase activity"/>
    <property type="evidence" value="ECO:0007669"/>
    <property type="project" value="UniProtKB-KW"/>
</dbReference>
<dbReference type="PANTHER" id="PTHR42973:SF39">
    <property type="entry name" value="FAD-BINDING PCMH-TYPE DOMAIN-CONTAINING PROTEIN"/>
    <property type="match status" value="1"/>
</dbReference>
<dbReference type="InterPro" id="IPR016166">
    <property type="entry name" value="FAD-bd_PCMH"/>
</dbReference>
<dbReference type="Proteomes" id="UP000262882">
    <property type="component" value="Unassembled WGS sequence"/>
</dbReference>
<dbReference type="EMBL" id="QVNQ01000010">
    <property type="protein sequence ID" value="RFS82107.1"/>
    <property type="molecule type" value="Genomic_DNA"/>
</dbReference>
<keyword evidence="3" id="KW-0285">Flavoprotein</keyword>
<evidence type="ECO:0000256" key="3">
    <source>
        <dbReference type="ARBA" id="ARBA00022630"/>
    </source>
</evidence>
<dbReference type="AlphaFoldDB" id="A0A372G9U2"/>
<dbReference type="Gene3D" id="3.30.465.10">
    <property type="match status" value="1"/>
</dbReference>
<feature type="region of interest" description="Disordered" evidence="6">
    <location>
        <begin position="41"/>
        <end position="64"/>
    </location>
</feature>
<comment type="caution">
    <text evidence="8">The sequence shown here is derived from an EMBL/GenBank/DDBJ whole genome shotgun (WGS) entry which is preliminary data.</text>
</comment>
<feature type="domain" description="FAD-binding PCMH-type" evidence="7">
    <location>
        <begin position="78"/>
        <end position="258"/>
    </location>
</feature>
<dbReference type="InterPro" id="IPR036318">
    <property type="entry name" value="FAD-bd_PCMH-like_sf"/>
</dbReference>
<dbReference type="GO" id="GO:0071949">
    <property type="term" value="F:FAD binding"/>
    <property type="evidence" value="ECO:0007669"/>
    <property type="project" value="InterPro"/>
</dbReference>
<dbReference type="PROSITE" id="PS51387">
    <property type="entry name" value="FAD_PCMH"/>
    <property type="match status" value="1"/>
</dbReference>
<sequence length="541" mass="59444">MPRPHRTVQSGRVPTTRPEEPTVADHSRRAVLRGAALSAAAIPMGGTAPSPRKDPPITVGPDDPRYRSLVLRGYNRRFEGRPDQIRVVTSTRDVVRAVDDAVRTRRRVAVRSGGHGFENFVDDPAVRMLVDISTMTAVEYDERRDAFMVEAGATLGEIYRRLYLGWGVTIPGGTGSDVGAGGHITGGGYGALCRLHGLTVDHLYAVEVVVVGRSGKAKSVVATREPSDPHRELWWAHTGGGGGNFGIVTRYWFRSPTRSLPRPPATVLDFSLDWPWDDLDRDSFIRLLRNYGRWTERNSAPGSPGAALYGEFTLTTRPSETITLSGQVATDTGANRLLGDLVNALGHGVDVRPWRQTSTLPWLTAATKGWGGGPGPFHRIKIKSGLRRRGFTDRQLAVVHHHLTRSDYGHPYGHMFINTFGGRVNTVAPDATAVSHRDSMFIVGFLVGWDDPAEDARHLGWIRDLYRDVYADGGGGVPAGTADEGAYINYPDTDLADPKLNGSSTPWHALYYGANYTRLQQAKRRYDPHNVFHHALSIRPT</sequence>
<evidence type="ECO:0000256" key="2">
    <source>
        <dbReference type="ARBA" id="ARBA00005466"/>
    </source>
</evidence>
<name>A0A372G9U2_9ACTN</name>
<dbReference type="PROSITE" id="PS00862">
    <property type="entry name" value="OX2_COVAL_FAD"/>
    <property type="match status" value="1"/>
</dbReference>
<comment type="cofactor">
    <cofactor evidence="1">
        <name>FAD</name>
        <dbReference type="ChEBI" id="CHEBI:57692"/>
    </cofactor>
</comment>
<dbReference type="Gene3D" id="3.40.462.20">
    <property type="match status" value="1"/>
</dbReference>
<dbReference type="SUPFAM" id="SSF56176">
    <property type="entry name" value="FAD-binding/transporter-associated domain-like"/>
    <property type="match status" value="1"/>
</dbReference>
<dbReference type="InterPro" id="IPR006093">
    <property type="entry name" value="Oxy_OxRdtase_FAD_BS"/>
</dbReference>
<gene>
    <name evidence="8" type="ORF">D0T12_28070</name>
</gene>
<evidence type="ECO:0000256" key="6">
    <source>
        <dbReference type="SAM" id="MobiDB-lite"/>
    </source>
</evidence>
<evidence type="ECO:0000313" key="9">
    <source>
        <dbReference type="Proteomes" id="UP000262882"/>
    </source>
</evidence>
<keyword evidence="9" id="KW-1185">Reference proteome</keyword>
<evidence type="ECO:0000256" key="1">
    <source>
        <dbReference type="ARBA" id="ARBA00001974"/>
    </source>
</evidence>
<dbReference type="OrthoDB" id="545125at2"/>
<dbReference type="PANTHER" id="PTHR42973">
    <property type="entry name" value="BINDING OXIDOREDUCTASE, PUTATIVE (AFU_ORTHOLOGUE AFUA_1G17690)-RELATED"/>
    <property type="match status" value="1"/>
</dbReference>
<feature type="compositionally biased region" description="Basic and acidic residues" evidence="6">
    <location>
        <begin position="17"/>
        <end position="27"/>
    </location>
</feature>